<name>A0A4S3JUR9_9EURO</name>
<proteinExistence type="predicted"/>
<gene>
    <name evidence="1" type="ORF">EYZ11_001399</name>
</gene>
<dbReference type="EMBL" id="SOSA01000025">
    <property type="protein sequence ID" value="THC99148.1"/>
    <property type="molecule type" value="Genomic_DNA"/>
</dbReference>
<dbReference type="VEuPathDB" id="FungiDB:EYZ11_001399"/>
<evidence type="ECO:0000313" key="1">
    <source>
        <dbReference type="EMBL" id="THC99148.1"/>
    </source>
</evidence>
<organism evidence="1 2">
    <name type="scientific">Aspergillus tanneri</name>
    <dbReference type="NCBI Taxonomy" id="1220188"/>
    <lineage>
        <taxon>Eukaryota</taxon>
        <taxon>Fungi</taxon>
        <taxon>Dikarya</taxon>
        <taxon>Ascomycota</taxon>
        <taxon>Pezizomycotina</taxon>
        <taxon>Eurotiomycetes</taxon>
        <taxon>Eurotiomycetidae</taxon>
        <taxon>Eurotiales</taxon>
        <taxon>Aspergillaceae</taxon>
        <taxon>Aspergillus</taxon>
        <taxon>Aspergillus subgen. Circumdati</taxon>
    </lineage>
</organism>
<keyword evidence="2" id="KW-1185">Reference proteome</keyword>
<protein>
    <submittedName>
        <fullName evidence="1">Uncharacterized protein</fullName>
    </submittedName>
</protein>
<comment type="caution">
    <text evidence="1">The sequence shown here is derived from an EMBL/GenBank/DDBJ whole genome shotgun (WGS) entry which is preliminary data.</text>
</comment>
<dbReference type="Proteomes" id="UP000308092">
    <property type="component" value="Unassembled WGS sequence"/>
</dbReference>
<dbReference type="AlphaFoldDB" id="A0A4S3JUR9"/>
<sequence length="47" mass="5361">MQYHLSIWRGSPKVGVLVDTTDRDPRRLPDLLLREYIAEAFDTSGAT</sequence>
<reference evidence="1 2" key="1">
    <citation type="submission" date="2019-03" db="EMBL/GenBank/DDBJ databases">
        <title>The genome sequence of a newly discovered highly antifungal drug resistant Aspergillus species, Aspergillus tanneri NIH 1004.</title>
        <authorList>
            <person name="Mounaud S."/>
            <person name="Singh I."/>
            <person name="Joardar V."/>
            <person name="Pakala S."/>
            <person name="Pakala S."/>
            <person name="Venepally P."/>
            <person name="Hoover J."/>
            <person name="Nierman W."/>
            <person name="Chung J."/>
            <person name="Losada L."/>
        </authorList>
    </citation>
    <scope>NUCLEOTIDE SEQUENCE [LARGE SCALE GENOMIC DNA]</scope>
    <source>
        <strain evidence="1 2">NIH1004</strain>
    </source>
</reference>
<evidence type="ECO:0000313" key="2">
    <source>
        <dbReference type="Proteomes" id="UP000308092"/>
    </source>
</evidence>
<accession>A0A4S3JUR9</accession>